<dbReference type="OrthoDB" id="580775at2"/>
<comment type="caution">
    <text evidence="3">The sequence shown here is derived from an EMBL/GenBank/DDBJ whole genome shotgun (WGS) entry which is preliminary data.</text>
</comment>
<dbReference type="EMBL" id="CABFUZ020000218">
    <property type="protein sequence ID" value="VVM08052.1"/>
    <property type="molecule type" value="Genomic_DNA"/>
</dbReference>
<dbReference type="GO" id="GO:0008218">
    <property type="term" value="P:bioluminescence"/>
    <property type="evidence" value="ECO:0007669"/>
    <property type="project" value="InterPro"/>
</dbReference>
<proteinExistence type="predicted"/>
<organism evidence="3 4">
    <name type="scientific">Methylacidimicrobium cyclopophantes</name>
    <dbReference type="NCBI Taxonomy" id="1041766"/>
    <lineage>
        <taxon>Bacteria</taxon>
        <taxon>Pseudomonadati</taxon>
        <taxon>Verrucomicrobiota</taxon>
        <taxon>Methylacidimicrobium</taxon>
    </lineage>
</organism>
<evidence type="ECO:0000256" key="2">
    <source>
        <dbReference type="SAM" id="MobiDB-lite"/>
    </source>
</evidence>
<gene>
    <name evidence="3" type="ORF">MAMC_01951</name>
</gene>
<protein>
    <recommendedName>
        <fullName evidence="5">Long-chain-fatty-acyl-CoA reductase</fullName>
    </recommendedName>
</protein>
<dbReference type="Proteomes" id="UP000381693">
    <property type="component" value="Unassembled WGS sequence"/>
</dbReference>
<keyword evidence="1" id="KW-0521">NADP</keyword>
<evidence type="ECO:0000313" key="4">
    <source>
        <dbReference type="Proteomes" id="UP000381693"/>
    </source>
</evidence>
<dbReference type="Pfam" id="PF05893">
    <property type="entry name" value="LuxC"/>
    <property type="match status" value="1"/>
</dbReference>
<evidence type="ECO:0008006" key="5">
    <source>
        <dbReference type="Google" id="ProtNLM"/>
    </source>
</evidence>
<name>A0A5E6MGB3_9BACT</name>
<evidence type="ECO:0000313" key="3">
    <source>
        <dbReference type="EMBL" id="VVM08052.1"/>
    </source>
</evidence>
<evidence type="ECO:0000256" key="1">
    <source>
        <dbReference type="ARBA" id="ARBA00022857"/>
    </source>
</evidence>
<accession>A0A5E6MGB3</accession>
<dbReference type="AlphaFoldDB" id="A0A5E6MGB3"/>
<reference evidence="3" key="1">
    <citation type="submission" date="2019-09" db="EMBL/GenBank/DDBJ databases">
        <authorList>
            <person name="Cremers G."/>
        </authorList>
    </citation>
    <scope>NUCLEOTIDE SEQUENCE [LARGE SCALE GENOMIC DNA]</scope>
    <source>
        <strain evidence="3">3B</strain>
    </source>
</reference>
<dbReference type="InterPro" id="IPR008670">
    <property type="entry name" value="CoA_reduct_LuxC"/>
</dbReference>
<feature type="region of interest" description="Disordered" evidence="2">
    <location>
        <begin position="357"/>
        <end position="376"/>
    </location>
</feature>
<keyword evidence="4" id="KW-1185">Reference proteome</keyword>
<dbReference type="GO" id="GO:0003995">
    <property type="term" value="F:acyl-CoA dehydrogenase activity"/>
    <property type="evidence" value="ECO:0007669"/>
    <property type="project" value="InterPro"/>
</dbReference>
<sequence length="376" mass="42052">MTALDRIDRLAPLCRLFPELGISGPGDLRRLLKVALGRLDALDRFVPYGDGWSRAIAPRRIYHVLAGTLAVSGWRSLLEGLLLGSENLLQCPAEQKSAMARFCSSLPRSLRKLARILPAYSQESFASADAVVVFGRDETIRLFQSRCRKEQLFLGYGHRASLLWLGGIRRPTMDLAKAIAQDMSAYDQSGCLSPQCLILESEGTAFALAELLARVLSADARLRSIRRPEEAARIREARTIARSLGWPLWDDGDELQWTIIVRDVAQFQPTCGHRVLYLDKVPRNGLAAWLAPLQGHLSAVGLHGTVPASVQKLFWHLGASRLCPVGRMQSPPPLWHHDGKTPLVDLIRWVDWEGSKMSNGRNPRRPQRHPPFTEER</sequence>
<dbReference type="RefSeq" id="WP_142525863.1">
    <property type="nucleotide sequence ID" value="NZ_CABFUZ020000218.1"/>
</dbReference>